<reference evidence="2 3" key="1">
    <citation type="submission" date="2023-07" db="EMBL/GenBank/DDBJ databases">
        <title>Genomic Encyclopedia of Type Strains, Phase IV (KMG-IV): sequencing the most valuable type-strain genomes for metagenomic binning, comparative biology and taxonomic classification.</title>
        <authorList>
            <person name="Goeker M."/>
        </authorList>
    </citation>
    <scope>NUCLEOTIDE SEQUENCE [LARGE SCALE GENOMIC DNA]</scope>
    <source>
        <strain evidence="2 3">DSM 19562</strain>
    </source>
</reference>
<comment type="caution">
    <text evidence="2">The sequence shown here is derived from an EMBL/GenBank/DDBJ whole genome shotgun (WGS) entry which is preliminary data.</text>
</comment>
<gene>
    <name evidence="2" type="ORF">QO016_001722</name>
</gene>
<accession>A0ABU0HK39</accession>
<proteinExistence type="predicted"/>
<evidence type="ECO:0000313" key="2">
    <source>
        <dbReference type="EMBL" id="MDQ0442228.1"/>
    </source>
</evidence>
<evidence type="ECO:0000256" key="1">
    <source>
        <dbReference type="SAM" id="Phobius"/>
    </source>
</evidence>
<dbReference type="Proteomes" id="UP001236369">
    <property type="component" value="Unassembled WGS sequence"/>
</dbReference>
<keyword evidence="1" id="KW-0812">Transmembrane</keyword>
<keyword evidence="3" id="KW-1185">Reference proteome</keyword>
<protein>
    <submittedName>
        <fullName evidence="2">Uncharacterized protein</fullName>
    </submittedName>
</protein>
<dbReference type="EMBL" id="JAUSVV010000003">
    <property type="protein sequence ID" value="MDQ0442228.1"/>
    <property type="molecule type" value="Genomic_DNA"/>
</dbReference>
<keyword evidence="1" id="KW-0472">Membrane</keyword>
<sequence>MSDRSTPPLTLGDCAVETIVPRAAVRAYLALSAGLGATITGLMLMMSVAANSGGEAERIADTRNDGYALTLVSALAVNLAKPLR</sequence>
<keyword evidence="1" id="KW-1133">Transmembrane helix</keyword>
<organism evidence="2 3">
    <name type="scientific">Methylobacterium persicinum</name>
    <dbReference type="NCBI Taxonomy" id="374426"/>
    <lineage>
        <taxon>Bacteria</taxon>
        <taxon>Pseudomonadati</taxon>
        <taxon>Pseudomonadota</taxon>
        <taxon>Alphaproteobacteria</taxon>
        <taxon>Hyphomicrobiales</taxon>
        <taxon>Methylobacteriaceae</taxon>
        <taxon>Methylobacterium</taxon>
    </lineage>
</organism>
<evidence type="ECO:0000313" key="3">
    <source>
        <dbReference type="Proteomes" id="UP001236369"/>
    </source>
</evidence>
<feature type="transmembrane region" description="Helical" evidence="1">
    <location>
        <begin position="27"/>
        <end position="46"/>
    </location>
</feature>
<name>A0ABU0HK39_9HYPH</name>
<dbReference type="RefSeq" id="WP_238252700.1">
    <property type="nucleotide sequence ID" value="NZ_BPQX01000059.1"/>
</dbReference>